<dbReference type="PANTHER" id="PTHR30032">
    <property type="entry name" value="N-ACETYLMURAMOYL-L-ALANINE AMIDASE-RELATED"/>
    <property type="match status" value="1"/>
</dbReference>
<dbReference type="InterPro" id="IPR051922">
    <property type="entry name" value="Bact_Sporulation_Assoc"/>
</dbReference>
<reference evidence="2 3" key="1">
    <citation type="submission" date="2015-06" db="EMBL/GenBank/DDBJ databases">
        <title>Draft genome of the moderately acidophilic sulfate reducer Candidatus Desulfosporosinus acididurans strain M1.</title>
        <authorList>
            <person name="Poehlein A."/>
            <person name="Petzsch P."/>
            <person name="Johnson B.D."/>
            <person name="Schloemann M."/>
            <person name="Daniel R."/>
            <person name="Muehling M."/>
        </authorList>
    </citation>
    <scope>NUCLEOTIDE SEQUENCE [LARGE SCALE GENOMIC DNA]</scope>
    <source>
        <strain evidence="2 3">M1</strain>
    </source>
</reference>
<proteinExistence type="predicted"/>
<dbReference type="Pfam" id="PF04122">
    <property type="entry name" value="CW_binding_2"/>
    <property type="match status" value="3"/>
</dbReference>
<dbReference type="RefSeq" id="WP_053006297.1">
    <property type="nucleotide sequence ID" value="NZ_LDZY01000004.1"/>
</dbReference>
<comment type="caution">
    <text evidence="2">The sequence shown here is derived from an EMBL/GenBank/DDBJ whole genome shotgun (WGS) entry which is preliminary data.</text>
</comment>
<dbReference type="InterPro" id="IPR007253">
    <property type="entry name" value="Cell_wall-bd_2"/>
</dbReference>
<feature type="chain" id="PRO_5005251025" evidence="1">
    <location>
        <begin position="28"/>
        <end position="710"/>
    </location>
</feature>
<evidence type="ECO:0000256" key="1">
    <source>
        <dbReference type="SAM" id="SignalP"/>
    </source>
</evidence>
<organism evidence="2 3">
    <name type="scientific">Desulfosporosinus acididurans</name>
    <dbReference type="NCBI Taxonomy" id="476652"/>
    <lineage>
        <taxon>Bacteria</taxon>
        <taxon>Bacillati</taxon>
        <taxon>Bacillota</taxon>
        <taxon>Clostridia</taxon>
        <taxon>Eubacteriales</taxon>
        <taxon>Desulfitobacteriaceae</taxon>
        <taxon>Desulfosporosinus</taxon>
    </lineage>
</organism>
<keyword evidence="1" id="KW-0732">Signal</keyword>
<dbReference type="EMBL" id="LDZY01000004">
    <property type="protein sequence ID" value="KLU66569.1"/>
    <property type="molecule type" value="Genomic_DNA"/>
</dbReference>
<keyword evidence="3" id="KW-1185">Reference proteome</keyword>
<gene>
    <name evidence="2" type="primary">lytB_2</name>
    <name evidence="2" type="ORF">DEAC_c12350</name>
</gene>
<protein>
    <submittedName>
        <fullName evidence="2">Amidase enhancer</fullName>
    </submittedName>
</protein>
<evidence type="ECO:0000313" key="2">
    <source>
        <dbReference type="EMBL" id="KLU66569.1"/>
    </source>
</evidence>
<sequence>MNKKAKLTSVAVTSTLLLVTLVGSVQAKPYYKPHFNRYSGQDRFQTSTAIAQKELRGQQMQNVVLASAYSFPDALSASTLATKLNASIILVGSDVNDSQDSLNFVKNHLIAGGNVTIIGGVGVINEKVEQWLHKAGYHVRRMGGFDRFATNSIIVNNLNVSPGTPVIVASGNEFPDALGVASLAASKGWPILLSSPTKLPDNVKDFISKDQPSNIYIVGGKAVINGSLQTTLQSLVPNAQIQRFGGQDRFETLSQILTKFYPNPTQIYLANGYDYADALSGSTLAAQNNAPILLIDPKSRQLPPSIKDYLITIRNTGSNPQINVLGGSVGVPDWAVNLVSGIFGDSTSSSGVIPVTVSNPSTTGITVGLNPALNGLTANNFTLLNSSGNSIGVTGATTSNGGAAYTVNAPLSAGQTYTLRVNYNGNSVGTVQTFTVPYVTSNQTVTVSNPSTSGFTVGLSSLLNGLTAGNFTLKNSYGYTVPITGVTTLNGGATYTVSAALSAGQTYTLTANYAGYTLGTSQSFTVPYTNVNSETLTVSTPSLTGFTVGLSSALNGLTINNFTLLNSSGYSIPITGVTTLNGGATYTISAALSAGQTYTLTANYAGYTMSTAQSFTIPYNTSNVTYTVNNLSTTGFKVGLSTALNGLTIGNFTLLDSSGNRIAISSVTTSDGGTTYTISAALNVGQTYTLTANYNGYAFGTSQSFVIPSV</sequence>
<accession>A0A0J1FSX4</accession>
<dbReference type="Proteomes" id="UP000036356">
    <property type="component" value="Unassembled WGS sequence"/>
</dbReference>
<dbReference type="PANTHER" id="PTHR30032:SF8">
    <property type="entry name" value="GERMINATION-SPECIFIC N-ACETYLMURAMOYL-L-ALANINE AMIDASE"/>
    <property type="match status" value="1"/>
</dbReference>
<dbReference type="STRING" id="476652.DEAC_c12350"/>
<dbReference type="PATRIC" id="fig|476652.3.peg.1270"/>
<feature type="signal peptide" evidence="1">
    <location>
        <begin position="1"/>
        <end position="27"/>
    </location>
</feature>
<dbReference type="AlphaFoldDB" id="A0A0J1FSX4"/>
<dbReference type="Gene3D" id="3.40.50.12090">
    <property type="match status" value="2"/>
</dbReference>
<evidence type="ECO:0000313" key="3">
    <source>
        <dbReference type="Proteomes" id="UP000036356"/>
    </source>
</evidence>
<name>A0A0J1FSX4_9FIRM</name>